<evidence type="ECO:0000313" key="1">
    <source>
        <dbReference type="EMBL" id="KAK6171538.1"/>
    </source>
</evidence>
<dbReference type="PANTHER" id="PTHR37474:SF1">
    <property type="entry name" value="2'-5' RNA LIGASE FAMILY PROTEIN"/>
    <property type="match status" value="1"/>
</dbReference>
<dbReference type="PANTHER" id="PTHR37474">
    <property type="entry name" value="RNA LIGASE/CYCLIC NUCLEOTIDE PHOSPHODIESTERASE"/>
    <property type="match status" value="1"/>
</dbReference>
<accession>A0AAN8PAT6</accession>
<comment type="caution">
    <text evidence="1">The sequence shown here is derived from an EMBL/GenBank/DDBJ whole genome shotgun (WGS) entry which is preliminary data.</text>
</comment>
<proteinExistence type="predicted"/>
<name>A0AAN8PAT6_PATCE</name>
<dbReference type="Gene3D" id="3.90.1140.10">
    <property type="entry name" value="Cyclic phosphodiesterase"/>
    <property type="match status" value="2"/>
</dbReference>
<evidence type="ECO:0008006" key="3">
    <source>
        <dbReference type="Google" id="ProtNLM"/>
    </source>
</evidence>
<organism evidence="1 2">
    <name type="scientific">Patella caerulea</name>
    <name type="common">Rayed Mediterranean limpet</name>
    <dbReference type="NCBI Taxonomy" id="87958"/>
    <lineage>
        <taxon>Eukaryota</taxon>
        <taxon>Metazoa</taxon>
        <taxon>Spiralia</taxon>
        <taxon>Lophotrochozoa</taxon>
        <taxon>Mollusca</taxon>
        <taxon>Gastropoda</taxon>
        <taxon>Patellogastropoda</taxon>
        <taxon>Patelloidea</taxon>
        <taxon>Patellidae</taxon>
        <taxon>Patella</taxon>
    </lineage>
</organism>
<dbReference type="Pfam" id="PF13563">
    <property type="entry name" value="2_5_RNA_ligase2"/>
    <property type="match status" value="2"/>
</dbReference>
<dbReference type="AlphaFoldDB" id="A0AAN8PAT6"/>
<reference evidence="1 2" key="1">
    <citation type="submission" date="2024-01" db="EMBL/GenBank/DDBJ databases">
        <title>The genome of the rayed Mediterranean limpet Patella caerulea (Linnaeus, 1758).</title>
        <authorList>
            <person name="Anh-Thu Weber A."/>
            <person name="Halstead-Nussloch G."/>
        </authorList>
    </citation>
    <scope>NUCLEOTIDE SEQUENCE [LARGE SCALE GENOMIC DNA]</scope>
    <source>
        <strain evidence="1">AATW-2023a</strain>
        <tissue evidence="1">Whole specimen</tissue>
    </source>
</reference>
<keyword evidence="2" id="KW-1185">Reference proteome</keyword>
<sequence>MSKSNKSAVVIIPPKLVWEQIQNIRSQYDKAYQRWMPHINLMYPFMPDTKFSSLVPELEIKLMKIKPFLISFTSDSFGYFEHGQSCGMWLKPLLYSKQVTDLVGEHTDQRKNRQMSPTTEVGRQVKDKKPELVDVILPSHPLGTPSLDNLKDAIWTPEDNLRLQLSCASVGLDSLKDAIWRPGDKEVITQPVITTTALPKFNPPKKAWSVNYNNDCNIAISSSTPEETMMDYEEINWTTIEKDKSRNKSEKNPNTNFHPSVMNLQKNLENLYPDFNDLSTINSAGFQPHLTLGQFKKSEIKKFLENFKSNWKPIDFKVDEIYLISRVGFADKFEIRETISLG</sequence>
<evidence type="ECO:0000313" key="2">
    <source>
        <dbReference type="Proteomes" id="UP001347796"/>
    </source>
</evidence>
<gene>
    <name evidence="1" type="ORF">SNE40_019706</name>
</gene>
<dbReference type="Proteomes" id="UP001347796">
    <property type="component" value="Unassembled WGS sequence"/>
</dbReference>
<protein>
    <recommendedName>
        <fullName evidence="3">2'-5' RNA ligase family protein</fullName>
    </recommendedName>
</protein>
<dbReference type="InterPro" id="IPR009097">
    <property type="entry name" value="Cyclic_Pdiesterase"/>
</dbReference>
<dbReference type="EMBL" id="JAZGQO010000014">
    <property type="protein sequence ID" value="KAK6171538.1"/>
    <property type="molecule type" value="Genomic_DNA"/>
</dbReference>
<dbReference type="SUPFAM" id="SSF55144">
    <property type="entry name" value="LigT-like"/>
    <property type="match status" value="1"/>
</dbReference>